<dbReference type="OrthoDB" id="9774475at2"/>
<accession>A0A4R9KAM7</accession>
<dbReference type="Proteomes" id="UP000297762">
    <property type="component" value="Unassembled WGS sequence"/>
</dbReference>
<name>A0A4R9KAM7_9LEPT</name>
<dbReference type="InterPro" id="IPR011063">
    <property type="entry name" value="TilS/TtcA_N"/>
</dbReference>
<dbReference type="Gene3D" id="3.40.50.620">
    <property type="entry name" value="HUPs"/>
    <property type="match status" value="1"/>
</dbReference>
<comment type="caution">
    <text evidence="2">The sequence shown here is derived from an EMBL/GenBank/DDBJ whole genome shotgun (WGS) entry which is preliminary data.</text>
</comment>
<evidence type="ECO:0000259" key="1">
    <source>
        <dbReference type="Pfam" id="PF01171"/>
    </source>
</evidence>
<organism evidence="2 3">
    <name type="scientific">Leptospira sarikeiensis</name>
    <dbReference type="NCBI Taxonomy" id="2484943"/>
    <lineage>
        <taxon>Bacteria</taxon>
        <taxon>Pseudomonadati</taxon>
        <taxon>Spirochaetota</taxon>
        <taxon>Spirochaetia</taxon>
        <taxon>Leptospirales</taxon>
        <taxon>Leptospiraceae</taxon>
        <taxon>Leptospira</taxon>
    </lineage>
</organism>
<keyword evidence="3" id="KW-1185">Reference proteome</keyword>
<dbReference type="InterPro" id="IPR014729">
    <property type="entry name" value="Rossmann-like_a/b/a_fold"/>
</dbReference>
<evidence type="ECO:0000313" key="2">
    <source>
        <dbReference type="EMBL" id="TGL62874.1"/>
    </source>
</evidence>
<dbReference type="Pfam" id="PF01171">
    <property type="entry name" value="ATP_bind_3"/>
    <property type="match status" value="1"/>
</dbReference>
<protein>
    <submittedName>
        <fullName evidence="2">Arginosuccinate synthase</fullName>
    </submittedName>
</protein>
<proteinExistence type="predicted"/>
<dbReference type="AlphaFoldDB" id="A0A4R9KAM7"/>
<dbReference type="SUPFAM" id="SSF52402">
    <property type="entry name" value="Adenine nucleotide alpha hydrolases-like"/>
    <property type="match status" value="1"/>
</dbReference>
<reference evidence="2" key="1">
    <citation type="journal article" date="2019" name="PLoS Negl. Trop. Dis.">
        <title>Revisiting the worldwide diversity of Leptospira species in the environment.</title>
        <authorList>
            <person name="Vincent A.T."/>
            <person name="Schiettekatte O."/>
            <person name="Bourhy P."/>
            <person name="Veyrier F.J."/>
            <person name="Picardeau M."/>
        </authorList>
    </citation>
    <scope>NUCLEOTIDE SEQUENCE [LARGE SCALE GENOMIC DNA]</scope>
    <source>
        <strain evidence="2">201702455</strain>
    </source>
</reference>
<dbReference type="RefSeq" id="WP_135648998.1">
    <property type="nucleotide sequence ID" value="NZ_RQGF01000015.1"/>
</dbReference>
<feature type="domain" description="tRNA(Ile)-lysidine/2-thiocytidine synthase N-terminal" evidence="1">
    <location>
        <begin position="29"/>
        <end position="79"/>
    </location>
</feature>
<gene>
    <name evidence="2" type="ORF">EHQ64_08165</name>
</gene>
<sequence length="103" mass="12028">MNSELESIFQSAWSLLKNFQDLMREKLAVVAFSGGKDSSLLLRFYVWMHDKNLISQFPIIYHLDHSIRDNSEQESEILEFMKSLDPNSIFKKKTFQNSPIGLN</sequence>
<evidence type="ECO:0000313" key="3">
    <source>
        <dbReference type="Proteomes" id="UP000297762"/>
    </source>
</evidence>
<dbReference type="EMBL" id="RQGF01000015">
    <property type="protein sequence ID" value="TGL62874.1"/>
    <property type="molecule type" value="Genomic_DNA"/>
</dbReference>